<feature type="domain" description="FHOD1/3-like FH3" evidence="1">
    <location>
        <begin position="124"/>
        <end position="157"/>
    </location>
</feature>
<dbReference type="Gene3D" id="1.25.10.10">
    <property type="entry name" value="Leucine-rich Repeat Variant"/>
    <property type="match status" value="1"/>
</dbReference>
<organism evidence="2 3">
    <name type="scientific">Goodea atripinnis</name>
    <dbReference type="NCBI Taxonomy" id="208336"/>
    <lineage>
        <taxon>Eukaryota</taxon>
        <taxon>Metazoa</taxon>
        <taxon>Chordata</taxon>
        <taxon>Craniata</taxon>
        <taxon>Vertebrata</taxon>
        <taxon>Euteleostomi</taxon>
        <taxon>Actinopterygii</taxon>
        <taxon>Neopterygii</taxon>
        <taxon>Teleostei</taxon>
        <taxon>Neoteleostei</taxon>
        <taxon>Acanthomorphata</taxon>
        <taxon>Ovalentaria</taxon>
        <taxon>Atherinomorphae</taxon>
        <taxon>Cyprinodontiformes</taxon>
        <taxon>Goodeidae</taxon>
        <taxon>Goodea</taxon>
    </lineage>
</organism>
<dbReference type="SUPFAM" id="SSF48371">
    <property type="entry name" value="ARM repeat"/>
    <property type="match status" value="1"/>
</dbReference>
<accession>A0ABV0PZY4</accession>
<protein>
    <recommendedName>
        <fullName evidence="1">FHOD1/3-like FH3 domain-containing protein</fullName>
    </recommendedName>
</protein>
<dbReference type="InterPro" id="IPR011989">
    <property type="entry name" value="ARM-like"/>
</dbReference>
<dbReference type="EMBL" id="JAHRIO010091666">
    <property type="protein sequence ID" value="MEQ2188863.1"/>
    <property type="molecule type" value="Genomic_DNA"/>
</dbReference>
<evidence type="ECO:0000259" key="1">
    <source>
        <dbReference type="Pfam" id="PF24959"/>
    </source>
</evidence>
<comment type="caution">
    <text evidence="2">The sequence shown here is derived from an EMBL/GenBank/DDBJ whole genome shotgun (WGS) entry which is preliminary data.</text>
</comment>
<dbReference type="PANTHER" id="PTHR45920">
    <property type="entry name" value="FORMIN HOMOLOGY 2 DOMAIN CONTAINING, ISOFORM I"/>
    <property type="match status" value="1"/>
</dbReference>
<evidence type="ECO:0000313" key="2">
    <source>
        <dbReference type="EMBL" id="MEQ2188863.1"/>
    </source>
</evidence>
<sequence>DDKDLVPEFVASEGLTCFIKVGAEADHNYQNYILRERRENGKNICRRTSLGYFSEHLDPDKWITDLVLVSVGPVIRPPSRGWKQSFIFTHPEKPQRAESAPQIIGFVWQLDSSVETHPSLCVSSALSQIMLFVDGMNGVINHNETVQWLYTLTGSLVSPTHWQMDPVLLRHRLQSGLSSTRTSETVDRYSSSNLVLCSCCGKVLILKLTGLSLRQNRPKPVSHCRLDQQSCGATCWSATQSNCVSLQSRLLVKTALKLLIVFVEYSESNSPLVINAVNRVDTKRGVKPWTNIMEVLEEKNNADTELLIFTMTLINKVTDPSEA</sequence>
<dbReference type="PANTHER" id="PTHR45920:SF2">
    <property type="entry name" value="FH1_FH2 DOMAIN-CONTAINING PROTEIN 1"/>
    <property type="match status" value="1"/>
</dbReference>
<dbReference type="Pfam" id="PF24959">
    <property type="entry name" value="FH3_FHOD1-3"/>
    <property type="match status" value="2"/>
</dbReference>
<evidence type="ECO:0000313" key="3">
    <source>
        <dbReference type="Proteomes" id="UP001476798"/>
    </source>
</evidence>
<reference evidence="2 3" key="1">
    <citation type="submission" date="2021-06" db="EMBL/GenBank/DDBJ databases">
        <authorList>
            <person name="Palmer J.M."/>
        </authorList>
    </citation>
    <scope>NUCLEOTIDE SEQUENCE [LARGE SCALE GENOMIC DNA]</scope>
    <source>
        <strain evidence="2 3">GA_2019</strain>
        <tissue evidence="2">Muscle</tissue>
    </source>
</reference>
<proteinExistence type="predicted"/>
<feature type="non-terminal residue" evidence="2">
    <location>
        <position position="1"/>
    </location>
</feature>
<dbReference type="InterPro" id="IPR056771">
    <property type="entry name" value="FH3_FHOD1-3-like"/>
</dbReference>
<gene>
    <name evidence="2" type="ORF">GOODEAATRI_019326</name>
</gene>
<feature type="domain" description="FHOD1/3-like FH3" evidence="1">
    <location>
        <begin position="244"/>
        <end position="318"/>
    </location>
</feature>
<name>A0ABV0PZY4_9TELE</name>
<dbReference type="InterPro" id="IPR016024">
    <property type="entry name" value="ARM-type_fold"/>
</dbReference>
<keyword evidence="3" id="KW-1185">Reference proteome</keyword>
<dbReference type="Proteomes" id="UP001476798">
    <property type="component" value="Unassembled WGS sequence"/>
</dbReference>